<name>A0AAV2A9Q0_9ARAC</name>
<comment type="caution">
    <text evidence="1">The sequence shown here is derived from an EMBL/GenBank/DDBJ whole genome shotgun (WGS) entry which is preliminary data.</text>
</comment>
<evidence type="ECO:0000313" key="1">
    <source>
        <dbReference type="EMBL" id="CAL1280726.1"/>
    </source>
</evidence>
<accession>A0AAV2A9Q0</accession>
<dbReference type="EMBL" id="CAXIEN010000135">
    <property type="protein sequence ID" value="CAL1280726.1"/>
    <property type="molecule type" value="Genomic_DNA"/>
</dbReference>
<gene>
    <name evidence="1" type="ORF">LARSCL_LOCUS11135</name>
</gene>
<keyword evidence="2" id="KW-1185">Reference proteome</keyword>
<dbReference type="Proteomes" id="UP001497382">
    <property type="component" value="Unassembled WGS sequence"/>
</dbReference>
<reference evidence="1 2" key="1">
    <citation type="submission" date="2024-04" db="EMBL/GenBank/DDBJ databases">
        <authorList>
            <person name="Rising A."/>
            <person name="Reimegard J."/>
            <person name="Sonavane S."/>
            <person name="Akerstrom W."/>
            <person name="Nylinder S."/>
            <person name="Hedman E."/>
            <person name="Kallberg Y."/>
        </authorList>
    </citation>
    <scope>NUCLEOTIDE SEQUENCE [LARGE SCALE GENOMIC DNA]</scope>
</reference>
<sequence length="110" mass="12001">MAMPAGTCDQHVWWIWCIGIREAMQYSYIGIALLSSRSSTPTPRLPMMLQSGSEGVPRVEFRGKADDSWFGSFSAPLNLPVGQLCAKRGVLSTTAPRVVASRLLLTLGFV</sequence>
<dbReference type="AlphaFoldDB" id="A0AAV2A9Q0"/>
<organism evidence="1 2">
    <name type="scientific">Larinioides sclopetarius</name>
    <dbReference type="NCBI Taxonomy" id="280406"/>
    <lineage>
        <taxon>Eukaryota</taxon>
        <taxon>Metazoa</taxon>
        <taxon>Ecdysozoa</taxon>
        <taxon>Arthropoda</taxon>
        <taxon>Chelicerata</taxon>
        <taxon>Arachnida</taxon>
        <taxon>Araneae</taxon>
        <taxon>Araneomorphae</taxon>
        <taxon>Entelegynae</taxon>
        <taxon>Araneoidea</taxon>
        <taxon>Araneidae</taxon>
        <taxon>Larinioides</taxon>
    </lineage>
</organism>
<evidence type="ECO:0000313" key="2">
    <source>
        <dbReference type="Proteomes" id="UP001497382"/>
    </source>
</evidence>
<protein>
    <submittedName>
        <fullName evidence="1">Uncharacterized protein</fullName>
    </submittedName>
</protein>
<proteinExistence type="predicted"/>